<dbReference type="EMBL" id="RJVU01035547">
    <property type="protein sequence ID" value="ROL47371.1"/>
    <property type="molecule type" value="Genomic_DNA"/>
</dbReference>
<proteinExistence type="predicted"/>
<evidence type="ECO:0000313" key="2">
    <source>
        <dbReference type="EMBL" id="ROL47371.1"/>
    </source>
</evidence>
<name>A0A3N0YNB2_ANAGA</name>
<feature type="region of interest" description="Disordered" evidence="1">
    <location>
        <begin position="33"/>
        <end position="60"/>
    </location>
</feature>
<reference evidence="2 3" key="1">
    <citation type="submission" date="2018-10" db="EMBL/GenBank/DDBJ databases">
        <title>Genome assembly for a Yunnan-Guizhou Plateau 3E fish, Anabarilius grahami (Regan), and its evolutionary and genetic applications.</title>
        <authorList>
            <person name="Jiang W."/>
        </authorList>
    </citation>
    <scope>NUCLEOTIDE SEQUENCE [LARGE SCALE GENOMIC DNA]</scope>
    <source>
        <strain evidence="2">AG-KIZ</strain>
        <tissue evidence="2">Muscle</tissue>
    </source>
</reference>
<dbReference type="Proteomes" id="UP000281406">
    <property type="component" value="Unassembled WGS sequence"/>
</dbReference>
<evidence type="ECO:0000313" key="3">
    <source>
        <dbReference type="Proteomes" id="UP000281406"/>
    </source>
</evidence>
<feature type="compositionally biased region" description="Basic and acidic residues" evidence="1">
    <location>
        <begin position="47"/>
        <end position="59"/>
    </location>
</feature>
<comment type="caution">
    <text evidence="2">The sequence shown here is derived from an EMBL/GenBank/DDBJ whole genome shotgun (WGS) entry which is preliminary data.</text>
</comment>
<keyword evidence="3" id="KW-1185">Reference proteome</keyword>
<sequence length="94" mass="10739">MKAERREQMRIPDSTDIKTGILDLIFTPDSMRTERRGARATQRHSRRTGEHRGSWRHTGDSAADWAGDECQVRVISTLVRECDVIGWVQSLACL</sequence>
<dbReference type="AlphaFoldDB" id="A0A3N0YNB2"/>
<organism evidence="2 3">
    <name type="scientific">Anabarilius grahami</name>
    <name type="common">Kanglang fish</name>
    <name type="synonym">Barilius grahami</name>
    <dbReference type="NCBI Taxonomy" id="495550"/>
    <lineage>
        <taxon>Eukaryota</taxon>
        <taxon>Metazoa</taxon>
        <taxon>Chordata</taxon>
        <taxon>Craniata</taxon>
        <taxon>Vertebrata</taxon>
        <taxon>Euteleostomi</taxon>
        <taxon>Actinopterygii</taxon>
        <taxon>Neopterygii</taxon>
        <taxon>Teleostei</taxon>
        <taxon>Ostariophysi</taxon>
        <taxon>Cypriniformes</taxon>
        <taxon>Xenocyprididae</taxon>
        <taxon>Xenocypridinae</taxon>
        <taxon>Xenocypridinae incertae sedis</taxon>
        <taxon>Anabarilius</taxon>
    </lineage>
</organism>
<evidence type="ECO:0000256" key="1">
    <source>
        <dbReference type="SAM" id="MobiDB-lite"/>
    </source>
</evidence>
<protein>
    <submittedName>
        <fullName evidence="2">Uncharacterized protein</fullName>
    </submittedName>
</protein>
<accession>A0A3N0YNB2</accession>
<gene>
    <name evidence="2" type="ORF">DPX16_23795</name>
</gene>